<dbReference type="Proteomes" id="UP000765509">
    <property type="component" value="Unassembled WGS sequence"/>
</dbReference>
<comment type="caution">
    <text evidence="1">The sequence shown here is derived from an EMBL/GenBank/DDBJ whole genome shotgun (WGS) entry which is preliminary data.</text>
</comment>
<organism evidence="1 2">
    <name type="scientific">Austropuccinia psidii MF-1</name>
    <dbReference type="NCBI Taxonomy" id="1389203"/>
    <lineage>
        <taxon>Eukaryota</taxon>
        <taxon>Fungi</taxon>
        <taxon>Dikarya</taxon>
        <taxon>Basidiomycota</taxon>
        <taxon>Pucciniomycotina</taxon>
        <taxon>Pucciniomycetes</taxon>
        <taxon>Pucciniales</taxon>
        <taxon>Sphaerophragmiaceae</taxon>
        <taxon>Austropuccinia</taxon>
    </lineage>
</organism>
<proteinExistence type="predicted"/>
<keyword evidence="2" id="KW-1185">Reference proteome</keyword>
<sequence>MVEDYIDQWENELEAQYSNSICDVAQGPVWKKLFSSDYKGSRLYLGLSLFIDWFNPLKNKLTGQQLSKGIISLNCLNLPPRLQYQTRYTCLAGIIPSPNQPTMTTIKKIITPLVNELSELNKGLTILTPKYPLGQNVVVTLVTLVGNIVAVHKVAGFKLHSALSFVHGVKSMHQIGINSS</sequence>
<dbReference type="AlphaFoldDB" id="A0A9Q3KFI5"/>
<gene>
    <name evidence="1" type="ORF">O181_118537</name>
</gene>
<dbReference type="EMBL" id="AVOT02103643">
    <property type="protein sequence ID" value="MBW0578822.1"/>
    <property type="molecule type" value="Genomic_DNA"/>
</dbReference>
<accession>A0A9Q3KFI5</accession>
<name>A0A9Q3KFI5_9BASI</name>
<reference evidence="1" key="1">
    <citation type="submission" date="2021-03" db="EMBL/GenBank/DDBJ databases">
        <title>Draft genome sequence of rust myrtle Austropuccinia psidii MF-1, a brazilian biotype.</title>
        <authorList>
            <person name="Quecine M.C."/>
            <person name="Pachon D.M.R."/>
            <person name="Bonatelli M.L."/>
            <person name="Correr F.H."/>
            <person name="Franceschini L.M."/>
            <person name="Leite T.F."/>
            <person name="Margarido G.R.A."/>
            <person name="Almeida C.A."/>
            <person name="Ferrarezi J.A."/>
            <person name="Labate C.A."/>
        </authorList>
    </citation>
    <scope>NUCLEOTIDE SEQUENCE</scope>
    <source>
        <strain evidence="1">MF-1</strain>
    </source>
</reference>
<evidence type="ECO:0000313" key="1">
    <source>
        <dbReference type="EMBL" id="MBW0578822.1"/>
    </source>
</evidence>
<protein>
    <submittedName>
        <fullName evidence="1">Uncharacterized protein</fullName>
    </submittedName>
</protein>
<evidence type="ECO:0000313" key="2">
    <source>
        <dbReference type="Proteomes" id="UP000765509"/>
    </source>
</evidence>